<feature type="transmembrane region" description="Helical" evidence="2">
    <location>
        <begin position="305"/>
        <end position="324"/>
    </location>
</feature>
<keyword evidence="4" id="KW-1185">Reference proteome</keyword>
<feature type="transmembrane region" description="Helical" evidence="2">
    <location>
        <begin position="229"/>
        <end position="255"/>
    </location>
</feature>
<evidence type="ECO:0000256" key="2">
    <source>
        <dbReference type="SAM" id="Phobius"/>
    </source>
</evidence>
<keyword evidence="2" id="KW-0472">Membrane</keyword>
<feature type="transmembrane region" description="Helical" evidence="2">
    <location>
        <begin position="67"/>
        <end position="93"/>
    </location>
</feature>
<gene>
    <name evidence="3" type="ORF">GCM10020369_35480</name>
</gene>
<protein>
    <recommendedName>
        <fullName evidence="5">DUF1700 domain-containing protein</fullName>
    </recommendedName>
</protein>
<keyword evidence="2" id="KW-0812">Transmembrane</keyword>
<feature type="transmembrane region" description="Helical" evidence="2">
    <location>
        <begin position="140"/>
        <end position="163"/>
    </location>
</feature>
<feature type="transmembrane region" description="Helical" evidence="2">
    <location>
        <begin position="175"/>
        <end position="192"/>
    </location>
</feature>
<feature type="region of interest" description="Disordered" evidence="1">
    <location>
        <begin position="328"/>
        <end position="348"/>
    </location>
</feature>
<feature type="transmembrane region" description="Helical" evidence="2">
    <location>
        <begin position="113"/>
        <end position="133"/>
    </location>
</feature>
<evidence type="ECO:0008006" key="5">
    <source>
        <dbReference type="Google" id="ProtNLM"/>
    </source>
</evidence>
<keyword evidence="2" id="KW-1133">Transmembrane helix</keyword>
<evidence type="ECO:0000313" key="4">
    <source>
        <dbReference type="Proteomes" id="UP001501676"/>
    </source>
</evidence>
<reference evidence="4" key="1">
    <citation type="journal article" date="2019" name="Int. J. Syst. Evol. Microbiol.">
        <title>The Global Catalogue of Microorganisms (GCM) 10K type strain sequencing project: providing services to taxonomists for standard genome sequencing and annotation.</title>
        <authorList>
            <consortium name="The Broad Institute Genomics Platform"/>
            <consortium name="The Broad Institute Genome Sequencing Center for Infectious Disease"/>
            <person name="Wu L."/>
            <person name="Ma J."/>
        </authorList>
    </citation>
    <scope>NUCLEOTIDE SEQUENCE [LARGE SCALE GENOMIC DNA]</scope>
    <source>
        <strain evidence="4">JCM 9458</strain>
    </source>
</reference>
<dbReference type="RefSeq" id="WP_345729232.1">
    <property type="nucleotide sequence ID" value="NZ_BAAAYN010000023.1"/>
</dbReference>
<organism evidence="3 4">
    <name type="scientific">Cryptosporangium minutisporangium</name>
    <dbReference type="NCBI Taxonomy" id="113569"/>
    <lineage>
        <taxon>Bacteria</taxon>
        <taxon>Bacillati</taxon>
        <taxon>Actinomycetota</taxon>
        <taxon>Actinomycetes</taxon>
        <taxon>Cryptosporangiales</taxon>
        <taxon>Cryptosporangiaceae</taxon>
        <taxon>Cryptosporangium</taxon>
    </lineage>
</organism>
<evidence type="ECO:0000313" key="3">
    <source>
        <dbReference type="EMBL" id="GAA3388611.1"/>
    </source>
</evidence>
<feature type="transmembrane region" description="Helical" evidence="2">
    <location>
        <begin position="199"/>
        <end position="217"/>
    </location>
</feature>
<comment type="caution">
    <text evidence="3">The sequence shown here is derived from an EMBL/GenBank/DDBJ whole genome shotgun (WGS) entry which is preliminary data.</text>
</comment>
<sequence length="348" mass="37191">MSDRLERRYRRLLRAYPADYRAERGDELVGTYLDTVAPGRSRPGVRDAADVLAGAFRQRLRARGASGLPGGVSIAAVLALATGSILATCWLVTIELAPHTFNYTPGRPFGPFHTSAAFAWLAWLAAAVAFAAGAGRWCRWLIGSALVLMVLAKPIGVVAARAVDAEPWFDLYEPSFVVLVPHAALSVLALAAPSRPGPVVRWMPLVVALLSVVPAVRKQDAAYWEYAVFGSRLLLGVAAPLLLLATVLVVIYLLARRDARALWVPFAVLPPLALMSVDLTIYFGLVLSDYPGGRDSTPMWLWRSTVSVVSATVTVGAFCLAVALSGRPSARTTRGSGHGLQPVPGENA</sequence>
<dbReference type="Proteomes" id="UP001501676">
    <property type="component" value="Unassembled WGS sequence"/>
</dbReference>
<feature type="transmembrane region" description="Helical" evidence="2">
    <location>
        <begin position="262"/>
        <end position="285"/>
    </location>
</feature>
<accession>A0ABP6SYI2</accession>
<name>A0ABP6SYI2_9ACTN</name>
<proteinExistence type="predicted"/>
<dbReference type="EMBL" id="BAAAYN010000023">
    <property type="protein sequence ID" value="GAA3388611.1"/>
    <property type="molecule type" value="Genomic_DNA"/>
</dbReference>
<evidence type="ECO:0000256" key="1">
    <source>
        <dbReference type="SAM" id="MobiDB-lite"/>
    </source>
</evidence>